<accession>A0A6V7NGD5</accession>
<organism evidence="2">
    <name type="scientific">Ananas comosus var. bracteatus</name>
    <name type="common">red pineapple</name>
    <dbReference type="NCBI Taxonomy" id="296719"/>
    <lineage>
        <taxon>Eukaryota</taxon>
        <taxon>Viridiplantae</taxon>
        <taxon>Streptophyta</taxon>
        <taxon>Embryophyta</taxon>
        <taxon>Tracheophyta</taxon>
        <taxon>Spermatophyta</taxon>
        <taxon>Magnoliopsida</taxon>
        <taxon>Liliopsida</taxon>
        <taxon>Poales</taxon>
        <taxon>Bromeliaceae</taxon>
        <taxon>Bromelioideae</taxon>
        <taxon>Ananas</taxon>
    </lineage>
</organism>
<sequence length="142" mass="16321">MGSRWSTSSWEEDDDGFPEGSMERRVEGWWWLSMDKVVRRSSPITPSRNSANSLFTSSSSSSASFLFALSNRRVSDAAAFDERIPQEALTGPFHKSNHQISNRSMENPNNPQIQPNPQIRPSRKEPFFFNYKNPRTNIHRSN</sequence>
<dbReference type="EMBL" id="LR862129">
    <property type="protein sequence ID" value="CAD1817622.1"/>
    <property type="molecule type" value="Genomic_DNA"/>
</dbReference>
<dbReference type="AlphaFoldDB" id="A0A6V7NGD5"/>
<feature type="region of interest" description="Disordered" evidence="1">
    <location>
        <begin position="87"/>
        <end position="142"/>
    </location>
</feature>
<feature type="region of interest" description="Disordered" evidence="1">
    <location>
        <begin position="1"/>
        <end position="22"/>
    </location>
</feature>
<feature type="compositionally biased region" description="Low complexity" evidence="1">
    <location>
        <begin position="107"/>
        <end position="119"/>
    </location>
</feature>
<evidence type="ECO:0000256" key="1">
    <source>
        <dbReference type="SAM" id="MobiDB-lite"/>
    </source>
</evidence>
<protein>
    <submittedName>
        <fullName evidence="2">Uncharacterized protein</fullName>
    </submittedName>
</protein>
<gene>
    <name evidence="2" type="ORF">CB5_LOCUS833</name>
</gene>
<evidence type="ECO:0000313" key="2">
    <source>
        <dbReference type="EMBL" id="CAD1817622.1"/>
    </source>
</evidence>
<name>A0A6V7NGD5_ANACO</name>
<proteinExistence type="predicted"/>
<reference evidence="2" key="1">
    <citation type="submission" date="2020-07" db="EMBL/GenBank/DDBJ databases">
        <authorList>
            <person name="Lin J."/>
        </authorList>
    </citation>
    <scope>NUCLEOTIDE SEQUENCE</scope>
</reference>